<proteinExistence type="predicted"/>
<evidence type="ECO:0000313" key="1">
    <source>
        <dbReference type="EMBL" id="MCQ4921586.1"/>
    </source>
</evidence>
<keyword evidence="2" id="KW-1185">Reference proteome</keyword>
<accession>A0ABT1S541</accession>
<dbReference type="InterPro" id="IPR016024">
    <property type="entry name" value="ARM-type_fold"/>
</dbReference>
<dbReference type="EMBL" id="JANGAC010000001">
    <property type="protein sequence ID" value="MCQ4921586.1"/>
    <property type="molecule type" value="Genomic_DNA"/>
</dbReference>
<sequence>MDENKVELITYTNQHSSIVEGGIKAINEVLNGSNISKKRSLLFYLDKYLDPYYGYNLTYFEDIIILLQKHLFLTDVKEIKEDILELLRAYTRRELDYLAEKLAELELEPELLEEALYALGYTYNHKYLPVLTRYVSHHNSTIRKSCKRSSNRFVKVSIFKLCNYK</sequence>
<protein>
    <submittedName>
        <fullName evidence="1">Uncharacterized protein</fullName>
    </submittedName>
</protein>
<dbReference type="Proteomes" id="UP001524478">
    <property type="component" value="Unassembled WGS sequence"/>
</dbReference>
<dbReference type="SUPFAM" id="SSF48371">
    <property type="entry name" value="ARM repeat"/>
    <property type="match status" value="1"/>
</dbReference>
<organism evidence="1 2">
    <name type="scientific">Tissierella carlieri</name>
    <dbReference type="NCBI Taxonomy" id="689904"/>
    <lineage>
        <taxon>Bacteria</taxon>
        <taxon>Bacillati</taxon>
        <taxon>Bacillota</taxon>
        <taxon>Tissierellia</taxon>
        <taxon>Tissierellales</taxon>
        <taxon>Tissierellaceae</taxon>
        <taxon>Tissierella</taxon>
    </lineage>
</organism>
<dbReference type="RefSeq" id="WP_256310105.1">
    <property type="nucleotide sequence ID" value="NZ_JANGAC010000001.1"/>
</dbReference>
<gene>
    <name evidence="1" type="ORF">NE686_00690</name>
</gene>
<name>A0ABT1S541_9FIRM</name>
<evidence type="ECO:0000313" key="2">
    <source>
        <dbReference type="Proteomes" id="UP001524478"/>
    </source>
</evidence>
<comment type="caution">
    <text evidence="1">The sequence shown here is derived from an EMBL/GenBank/DDBJ whole genome shotgun (WGS) entry which is preliminary data.</text>
</comment>
<reference evidence="1 2" key="1">
    <citation type="submission" date="2022-06" db="EMBL/GenBank/DDBJ databases">
        <title>Isolation of gut microbiota from human fecal samples.</title>
        <authorList>
            <person name="Pamer E.G."/>
            <person name="Barat B."/>
            <person name="Waligurski E."/>
            <person name="Medina S."/>
            <person name="Paddock L."/>
            <person name="Mostad J."/>
        </authorList>
    </citation>
    <scope>NUCLEOTIDE SEQUENCE [LARGE SCALE GENOMIC DNA]</scope>
    <source>
        <strain evidence="1 2">DFI.7.95</strain>
    </source>
</reference>